<sequence>MLLGVSGKCDGLLGVVREMKEIINDLGIKRFRGEEIDEEYERDREIRIRKLKQDFNIWGSEVRRKEKVYEDEKYAAACRYMLSVTFDDDDDYIPLAITPDLPIQEPDNSLNMGDEHLETIPVTESDEVIKSSVENLVPIPSKFEGMSDDTSNVSTCDNNCVNVESELVESLINRDTSIVYSSKIDPILEEFADELAHIAPIPPGIVEADPDDDTSSDDDDFEDIEYVSFEEMNDVDQEEKEFDLEDIFQIQDVILREKLLNINRLICNIESLKVNSTPDRVLESPFQFPIPVVDSDAFFEESDTSLSHSNNSLPEFESFSDHSEETRSGSTTTHANYSLPEFESFHFDPSFSRPPPEPPDVEILEPENNNFDVLNNDESFDPREGENVVFLNVEEDDSFTFTIRTFLPFVTYPEVSPLSCSTGSEDTIFDPGIST</sequence>
<reference evidence="2" key="2">
    <citation type="submission" date="2022-01" db="EMBL/GenBank/DDBJ databases">
        <authorList>
            <person name="Yamashiro T."/>
            <person name="Shiraishi A."/>
            <person name="Satake H."/>
            <person name="Nakayama K."/>
        </authorList>
    </citation>
    <scope>NUCLEOTIDE SEQUENCE</scope>
</reference>
<proteinExistence type="predicted"/>
<feature type="compositionally biased region" description="Polar residues" evidence="1">
    <location>
        <begin position="304"/>
        <end position="313"/>
    </location>
</feature>
<dbReference type="Proteomes" id="UP001151760">
    <property type="component" value="Unassembled WGS sequence"/>
</dbReference>
<name>A0ABQ5EP30_9ASTR</name>
<feature type="region of interest" description="Disordered" evidence="1">
    <location>
        <begin position="304"/>
        <end position="335"/>
    </location>
</feature>
<evidence type="ECO:0000313" key="2">
    <source>
        <dbReference type="EMBL" id="GJT52676.1"/>
    </source>
</evidence>
<evidence type="ECO:0000256" key="1">
    <source>
        <dbReference type="SAM" id="MobiDB-lite"/>
    </source>
</evidence>
<keyword evidence="3" id="KW-1185">Reference proteome</keyword>
<comment type="caution">
    <text evidence="2">The sequence shown here is derived from an EMBL/GenBank/DDBJ whole genome shotgun (WGS) entry which is preliminary data.</text>
</comment>
<gene>
    <name evidence="2" type="ORF">Tco_0978833</name>
</gene>
<reference evidence="2" key="1">
    <citation type="journal article" date="2022" name="Int. J. Mol. Sci.">
        <title>Draft Genome of Tanacetum Coccineum: Genomic Comparison of Closely Related Tanacetum-Family Plants.</title>
        <authorList>
            <person name="Yamashiro T."/>
            <person name="Shiraishi A."/>
            <person name="Nakayama K."/>
            <person name="Satake H."/>
        </authorList>
    </citation>
    <scope>NUCLEOTIDE SEQUENCE</scope>
</reference>
<protein>
    <submittedName>
        <fullName evidence="2">Uncharacterized protein</fullName>
    </submittedName>
</protein>
<dbReference type="EMBL" id="BQNB010016518">
    <property type="protein sequence ID" value="GJT52676.1"/>
    <property type="molecule type" value="Genomic_DNA"/>
</dbReference>
<accession>A0ABQ5EP30</accession>
<evidence type="ECO:0000313" key="3">
    <source>
        <dbReference type="Proteomes" id="UP001151760"/>
    </source>
</evidence>
<organism evidence="2 3">
    <name type="scientific">Tanacetum coccineum</name>
    <dbReference type="NCBI Taxonomy" id="301880"/>
    <lineage>
        <taxon>Eukaryota</taxon>
        <taxon>Viridiplantae</taxon>
        <taxon>Streptophyta</taxon>
        <taxon>Embryophyta</taxon>
        <taxon>Tracheophyta</taxon>
        <taxon>Spermatophyta</taxon>
        <taxon>Magnoliopsida</taxon>
        <taxon>eudicotyledons</taxon>
        <taxon>Gunneridae</taxon>
        <taxon>Pentapetalae</taxon>
        <taxon>asterids</taxon>
        <taxon>campanulids</taxon>
        <taxon>Asterales</taxon>
        <taxon>Asteraceae</taxon>
        <taxon>Asteroideae</taxon>
        <taxon>Anthemideae</taxon>
        <taxon>Anthemidinae</taxon>
        <taxon>Tanacetum</taxon>
    </lineage>
</organism>